<organism evidence="2 3">
    <name type="scientific">Trichobilharzia regenti</name>
    <name type="common">Nasal bird schistosome</name>
    <dbReference type="NCBI Taxonomy" id="157069"/>
    <lineage>
        <taxon>Eukaryota</taxon>
        <taxon>Metazoa</taxon>
        <taxon>Spiralia</taxon>
        <taxon>Lophotrochozoa</taxon>
        <taxon>Platyhelminthes</taxon>
        <taxon>Trematoda</taxon>
        <taxon>Digenea</taxon>
        <taxon>Strigeidida</taxon>
        <taxon>Schistosomatoidea</taxon>
        <taxon>Schistosomatidae</taxon>
        <taxon>Trichobilharzia</taxon>
    </lineage>
</organism>
<feature type="signal peptide" evidence="1">
    <location>
        <begin position="1"/>
        <end position="22"/>
    </location>
</feature>
<evidence type="ECO:0000313" key="3">
    <source>
        <dbReference type="WBParaSite" id="TREG1_35750.1"/>
    </source>
</evidence>
<keyword evidence="2" id="KW-1185">Reference proteome</keyword>
<accession>A0AA85JQ72</accession>
<feature type="chain" id="PRO_5041744314" description="SMP-LTD domain-containing protein" evidence="1">
    <location>
        <begin position="23"/>
        <end position="227"/>
    </location>
</feature>
<sequence>MSYCIYLWIILIYNIVFFSALSQTDEIYTTNSSQSLTCNSLLTNNVLQYHIKQLLTHYGKDSEYKIGNPIKFGATEFFDVKINGLSDVQFTAPVDIVDLPSGDVHLIFTLLFDYLIINGQMKMPVFMRKVRPVEIKMQSTKIFLDLLLSRPMDNNKNNSKNYQPLPVSVRKVTVIHWNKLKFDSRGFFIKFFKMFNRLRIYDSVIKRSIEKEIYQQMEGSLRSFFEY</sequence>
<dbReference type="AlphaFoldDB" id="A0AA85JQ72"/>
<protein>
    <recommendedName>
        <fullName evidence="4">SMP-LTD domain-containing protein</fullName>
    </recommendedName>
</protein>
<reference evidence="2" key="1">
    <citation type="submission" date="2022-06" db="EMBL/GenBank/DDBJ databases">
        <authorList>
            <person name="Berger JAMES D."/>
            <person name="Berger JAMES D."/>
        </authorList>
    </citation>
    <scope>NUCLEOTIDE SEQUENCE [LARGE SCALE GENOMIC DNA]</scope>
</reference>
<reference evidence="3" key="2">
    <citation type="submission" date="2023-11" db="UniProtKB">
        <authorList>
            <consortium name="WormBaseParasite"/>
        </authorList>
    </citation>
    <scope>IDENTIFICATION</scope>
</reference>
<name>A0AA85JQ72_TRIRE</name>
<evidence type="ECO:0000313" key="2">
    <source>
        <dbReference type="Proteomes" id="UP000050795"/>
    </source>
</evidence>
<dbReference type="Proteomes" id="UP000050795">
    <property type="component" value="Unassembled WGS sequence"/>
</dbReference>
<keyword evidence="1" id="KW-0732">Signal</keyword>
<dbReference type="WBParaSite" id="TREG1_35750.1">
    <property type="protein sequence ID" value="TREG1_35750.1"/>
    <property type="gene ID" value="TREG1_35750"/>
</dbReference>
<evidence type="ECO:0000256" key="1">
    <source>
        <dbReference type="SAM" id="SignalP"/>
    </source>
</evidence>
<proteinExistence type="predicted"/>
<evidence type="ECO:0008006" key="4">
    <source>
        <dbReference type="Google" id="ProtNLM"/>
    </source>
</evidence>